<evidence type="ECO:0000256" key="4">
    <source>
        <dbReference type="ARBA" id="ARBA00022553"/>
    </source>
</evidence>
<sequence length="118" mass="13513">MRNVGDMEEDEIRDFEEDRFAGDSDNEEEVVMKGPIKLKNEIQILPPVPPVDVTLEPHHQTLPVGDISSITRRNDIVERLEHHSPLNEGSILWITETRSPLGLVDEVFEPVKNPYYVV</sequence>
<keyword evidence="2 7" id="KW-0690">Ribosome biogenesis</keyword>
<comment type="similarity">
    <text evidence="7">Belongs to the GAR1 family.</text>
</comment>
<evidence type="ECO:0000256" key="2">
    <source>
        <dbReference type="ARBA" id="ARBA00022517"/>
    </source>
</evidence>
<dbReference type="InterPro" id="IPR009000">
    <property type="entry name" value="Transl_B-barrel_sf"/>
</dbReference>
<comment type="subunit">
    <text evidence="7">Component of the small nucleolar ribonucleoprotein particles containing H/ACA-type snoRNAs (H/ACA snoRNPs).</text>
</comment>
<evidence type="ECO:0000256" key="5">
    <source>
        <dbReference type="ARBA" id="ARBA00022884"/>
    </source>
</evidence>
<comment type="subcellular location">
    <subcellularLocation>
        <location evidence="7">Nucleus</location>
        <location evidence="7">Nucleolus</location>
    </subcellularLocation>
</comment>
<dbReference type="InterPro" id="IPR007504">
    <property type="entry name" value="H/ACA_rnp_Gar1/Naf1"/>
</dbReference>
<feature type="region of interest" description="Disordered" evidence="8">
    <location>
        <begin position="1"/>
        <end position="28"/>
    </location>
</feature>
<gene>
    <name evidence="9" type="ORF">NE237_007537</name>
</gene>
<feature type="compositionally biased region" description="Acidic residues" evidence="8">
    <location>
        <begin position="1"/>
        <end position="15"/>
    </location>
</feature>
<dbReference type="Pfam" id="PF04410">
    <property type="entry name" value="Gar1"/>
    <property type="match status" value="1"/>
</dbReference>
<dbReference type="EMBL" id="JAMYWD010000004">
    <property type="protein sequence ID" value="KAJ4974363.1"/>
    <property type="molecule type" value="Genomic_DNA"/>
</dbReference>
<dbReference type="GO" id="GO:0005732">
    <property type="term" value="C:sno(s)RNA-containing ribonucleoprotein complex"/>
    <property type="evidence" value="ECO:0007669"/>
    <property type="project" value="InterPro"/>
</dbReference>
<comment type="caution">
    <text evidence="9">The sequence shown here is derived from an EMBL/GenBank/DDBJ whole genome shotgun (WGS) entry which is preliminary data.</text>
</comment>
<dbReference type="InterPro" id="IPR040309">
    <property type="entry name" value="Naf1"/>
</dbReference>
<dbReference type="GO" id="GO:0001522">
    <property type="term" value="P:pseudouridine synthesis"/>
    <property type="evidence" value="ECO:0007669"/>
    <property type="project" value="InterPro"/>
</dbReference>
<dbReference type="Proteomes" id="UP001141806">
    <property type="component" value="Unassembled WGS sequence"/>
</dbReference>
<keyword evidence="5 7" id="KW-0694">RNA-binding</keyword>
<dbReference type="AlphaFoldDB" id="A0A9Q0KPG3"/>
<keyword evidence="6 7" id="KW-0539">Nucleus</keyword>
<evidence type="ECO:0000256" key="6">
    <source>
        <dbReference type="ARBA" id="ARBA00023242"/>
    </source>
</evidence>
<evidence type="ECO:0000313" key="9">
    <source>
        <dbReference type="EMBL" id="KAJ4974363.1"/>
    </source>
</evidence>
<evidence type="ECO:0000256" key="8">
    <source>
        <dbReference type="SAM" id="MobiDB-lite"/>
    </source>
</evidence>
<dbReference type="PANTHER" id="PTHR31633:SF1">
    <property type="entry name" value="H_ACA RIBONUCLEOPROTEIN COMPLEX NON-CORE SUBUNIT NAF1"/>
    <property type="match status" value="1"/>
</dbReference>
<dbReference type="GO" id="GO:0000493">
    <property type="term" value="P:box H/ACA snoRNP assembly"/>
    <property type="evidence" value="ECO:0007669"/>
    <property type="project" value="InterPro"/>
</dbReference>
<dbReference type="GO" id="GO:0003723">
    <property type="term" value="F:RNA binding"/>
    <property type="evidence" value="ECO:0007669"/>
    <property type="project" value="UniProtKB-KW"/>
</dbReference>
<keyword evidence="7" id="KW-0687">Ribonucleoprotein</keyword>
<comment type="similarity">
    <text evidence="1">Belongs to the NAF1 family.</text>
</comment>
<dbReference type="Gene3D" id="2.40.10.230">
    <property type="entry name" value="Probable tRNA pseudouridine synthase domain"/>
    <property type="match status" value="1"/>
</dbReference>
<keyword evidence="10" id="KW-1185">Reference proteome</keyword>
<organism evidence="9 10">
    <name type="scientific">Protea cynaroides</name>
    <dbReference type="NCBI Taxonomy" id="273540"/>
    <lineage>
        <taxon>Eukaryota</taxon>
        <taxon>Viridiplantae</taxon>
        <taxon>Streptophyta</taxon>
        <taxon>Embryophyta</taxon>
        <taxon>Tracheophyta</taxon>
        <taxon>Spermatophyta</taxon>
        <taxon>Magnoliopsida</taxon>
        <taxon>Proteales</taxon>
        <taxon>Proteaceae</taxon>
        <taxon>Protea</taxon>
    </lineage>
</organism>
<comment type="function">
    <text evidence="7">Required for ribosome biogenesis. Part of a complex which catalyzes pseudouridylation of rRNA. This involves the isomerization of uridine such that the ribose is subsequently attached to C5, instead of the normal N1. Pseudouridine ("psi") residues may serve to stabilize the conformation of rRNAs.</text>
</comment>
<evidence type="ECO:0000313" key="10">
    <source>
        <dbReference type="Proteomes" id="UP001141806"/>
    </source>
</evidence>
<dbReference type="GO" id="GO:0005730">
    <property type="term" value="C:nucleolus"/>
    <property type="evidence" value="ECO:0007669"/>
    <property type="project" value="UniProtKB-SubCell"/>
</dbReference>
<keyword evidence="4" id="KW-0597">Phosphoprotein</keyword>
<evidence type="ECO:0000256" key="7">
    <source>
        <dbReference type="RuleBase" id="RU364004"/>
    </source>
</evidence>
<evidence type="ECO:0000256" key="3">
    <source>
        <dbReference type="ARBA" id="ARBA00022552"/>
    </source>
</evidence>
<dbReference type="SUPFAM" id="SSF50447">
    <property type="entry name" value="Translation proteins"/>
    <property type="match status" value="1"/>
</dbReference>
<reference evidence="9" key="1">
    <citation type="journal article" date="2023" name="Plant J.">
        <title>The genome of the king protea, Protea cynaroides.</title>
        <authorList>
            <person name="Chang J."/>
            <person name="Duong T.A."/>
            <person name="Schoeman C."/>
            <person name="Ma X."/>
            <person name="Roodt D."/>
            <person name="Barker N."/>
            <person name="Li Z."/>
            <person name="Van de Peer Y."/>
            <person name="Mizrachi E."/>
        </authorList>
    </citation>
    <scope>NUCLEOTIDE SEQUENCE</scope>
    <source>
        <tissue evidence="9">Young leaves</tissue>
    </source>
</reference>
<accession>A0A9Q0KPG3</accession>
<dbReference type="PANTHER" id="PTHR31633">
    <property type="entry name" value="H/ACA RIBONUCLEOPROTEIN COMPLEX NON-CORE SUBUNIT NAF1"/>
    <property type="match status" value="1"/>
</dbReference>
<dbReference type="OrthoDB" id="21550at2759"/>
<dbReference type="InterPro" id="IPR038664">
    <property type="entry name" value="Gar1/Naf1_Cbf5-bd_sf"/>
</dbReference>
<proteinExistence type="inferred from homology"/>
<keyword evidence="3 7" id="KW-0698">rRNA processing</keyword>
<protein>
    <recommendedName>
        <fullName evidence="7">H/ACA ribonucleoprotein complex subunit</fullName>
    </recommendedName>
</protein>
<evidence type="ECO:0000256" key="1">
    <source>
        <dbReference type="ARBA" id="ARBA00009801"/>
    </source>
</evidence>
<dbReference type="GO" id="GO:0006364">
    <property type="term" value="P:rRNA processing"/>
    <property type="evidence" value="ECO:0007669"/>
    <property type="project" value="UniProtKB-KW"/>
</dbReference>
<name>A0A9Q0KPG3_9MAGN</name>